<dbReference type="RefSeq" id="WP_093326070.1">
    <property type="nucleotide sequence ID" value="NZ_FOSZ01000013.1"/>
</dbReference>
<proteinExistence type="predicted"/>
<keyword evidence="6" id="KW-1185">Reference proteome</keyword>
<dbReference type="EMBL" id="FOSZ01000013">
    <property type="protein sequence ID" value="SFL41018.1"/>
    <property type="molecule type" value="Genomic_DNA"/>
</dbReference>
<dbReference type="SMART" id="SM00895">
    <property type="entry name" value="FCD"/>
    <property type="match status" value="1"/>
</dbReference>
<dbReference type="GO" id="GO:0003677">
    <property type="term" value="F:DNA binding"/>
    <property type="evidence" value="ECO:0007669"/>
    <property type="project" value="UniProtKB-KW"/>
</dbReference>
<dbReference type="GO" id="GO:0003700">
    <property type="term" value="F:DNA-binding transcription factor activity"/>
    <property type="evidence" value="ECO:0007669"/>
    <property type="project" value="InterPro"/>
</dbReference>
<evidence type="ECO:0000256" key="3">
    <source>
        <dbReference type="ARBA" id="ARBA00023163"/>
    </source>
</evidence>
<dbReference type="PANTHER" id="PTHR43537">
    <property type="entry name" value="TRANSCRIPTIONAL REGULATOR, GNTR FAMILY"/>
    <property type="match status" value="1"/>
</dbReference>
<dbReference type="SUPFAM" id="SSF48008">
    <property type="entry name" value="GntR ligand-binding domain-like"/>
    <property type="match status" value="1"/>
</dbReference>
<dbReference type="InterPro" id="IPR036390">
    <property type="entry name" value="WH_DNA-bd_sf"/>
</dbReference>
<sequence>MVDDFEALDRRPLYARVADGILKMVSDQGLRPGDELPSEADLCSRADVSRVVVRGALAHLAGAGHIMISNGRKAQVKEINPDVLTNTFSHGLATSQFSVSKVLEVRQGIETSTAALAAENRTEAQADQLISLCDQMEREVGAPQAFADLDYRFHLAIAEATGNPLYVYIVKPLREIIKHSITVGRLAQSSDADQTRILRDHRAIQSAIFRGDSKAAAEAMQAHFSAAGLALSHHQQDQNNDP</sequence>
<evidence type="ECO:0000313" key="5">
    <source>
        <dbReference type="EMBL" id="SFL41018.1"/>
    </source>
</evidence>
<dbReference type="InterPro" id="IPR000524">
    <property type="entry name" value="Tscrpt_reg_HTH_GntR"/>
</dbReference>
<dbReference type="PROSITE" id="PS50949">
    <property type="entry name" value="HTH_GNTR"/>
    <property type="match status" value="1"/>
</dbReference>
<dbReference type="OrthoDB" id="9028214at2"/>
<dbReference type="Gene3D" id="1.10.10.10">
    <property type="entry name" value="Winged helix-like DNA-binding domain superfamily/Winged helix DNA-binding domain"/>
    <property type="match status" value="1"/>
</dbReference>
<keyword evidence="3" id="KW-0804">Transcription</keyword>
<protein>
    <submittedName>
        <fullName evidence="5">Transcriptional regulator, GntR family</fullName>
    </submittedName>
</protein>
<dbReference type="InterPro" id="IPR036388">
    <property type="entry name" value="WH-like_DNA-bd_sf"/>
</dbReference>
<keyword evidence="1" id="KW-0805">Transcription regulation</keyword>
<dbReference type="Pfam" id="PF00392">
    <property type="entry name" value="GntR"/>
    <property type="match status" value="1"/>
</dbReference>
<keyword evidence="2" id="KW-0238">DNA-binding</keyword>
<dbReference type="Proteomes" id="UP000198851">
    <property type="component" value="Unassembled WGS sequence"/>
</dbReference>
<accession>A0A1I4HFC8</accession>
<dbReference type="PRINTS" id="PR00035">
    <property type="entry name" value="HTHGNTR"/>
</dbReference>
<dbReference type="SMART" id="SM00345">
    <property type="entry name" value="HTH_GNTR"/>
    <property type="match status" value="1"/>
</dbReference>
<dbReference type="STRING" id="1280847.SAMN04488036_11317"/>
<dbReference type="InterPro" id="IPR011711">
    <property type="entry name" value="GntR_C"/>
</dbReference>
<dbReference type="SUPFAM" id="SSF46785">
    <property type="entry name" value="Winged helix' DNA-binding domain"/>
    <property type="match status" value="1"/>
</dbReference>
<reference evidence="6" key="1">
    <citation type="submission" date="2016-10" db="EMBL/GenBank/DDBJ databases">
        <authorList>
            <person name="Varghese N."/>
            <person name="Submissions S."/>
        </authorList>
    </citation>
    <scope>NUCLEOTIDE SEQUENCE [LARGE SCALE GENOMIC DNA]</scope>
    <source>
        <strain evidence="6">DSM 28453</strain>
    </source>
</reference>
<dbReference type="InterPro" id="IPR008920">
    <property type="entry name" value="TF_FadR/GntR_C"/>
</dbReference>
<evidence type="ECO:0000256" key="2">
    <source>
        <dbReference type="ARBA" id="ARBA00023125"/>
    </source>
</evidence>
<evidence type="ECO:0000313" key="6">
    <source>
        <dbReference type="Proteomes" id="UP000198851"/>
    </source>
</evidence>
<dbReference type="PANTHER" id="PTHR43537:SF5">
    <property type="entry name" value="UXU OPERON TRANSCRIPTIONAL REGULATOR"/>
    <property type="match status" value="1"/>
</dbReference>
<dbReference type="AlphaFoldDB" id="A0A1I4HFC8"/>
<dbReference type="Gene3D" id="1.20.120.530">
    <property type="entry name" value="GntR ligand-binding domain-like"/>
    <property type="match status" value="1"/>
</dbReference>
<name>A0A1I4HFC8_9RHOB</name>
<feature type="domain" description="HTH gntR-type" evidence="4">
    <location>
        <begin position="11"/>
        <end position="79"/>
    </location>
</feature>
<dbReference type="Pfam" id="PF07729">
    <property type="entry name" value="FCD"/>
    <property type="match status" value="1"/>
</dbReference>
<evidence type="ECO:0000259" key="4">
    <source>
        <dbReference type="PROSITE" id="PS50949"/>
    </source>
</evidence>
<gene>
    <name evidence="5" type="ORF">SAMN04488036_11317</name>
</gene>
<organism evidence="5 6">
    <name type="scientific">Shimia haliotis</name>
    <dbReference type="NCBI Taxonomy" id="1280847"/>
    <lineage>
        <taxon>Bacteria</taxon>
        <taxon>Pseudomonadati</taxon>
        <taxon>Pseudomonadota</taxon>
        <taxon>Alphaproteobacteria</taxon>
        <taxon>Rhodobacterales</taxon>
        <taxon>Roseobacteraceae</taxon>
    </lineage>
</organism>
<evidence type="ECO:0000256" key="1">
    <source>
        <dbReference type="ARBA" id="ARBA00023015"/>
    </source>
</evidence>